<dbReference type="PANTHER" id="PTHR34219:SF3">
    <property type="entry name" value="BLL7967 PROTEIN"/>
    <property type="match status" value="1"/>
</dbReference>
<feature type="transmembrane region" description="Helical" evidence="1">
    <location>
        <begin position="345"/>
        <end position="366"/>
    </location>
</feature>
<dbReference type="AlphaFoldDB" id="A0A5C4L7V7"/>
<feature type="transmembrane region" description="Helical" evidence="1">
    <location>
        <begin position="196"/>
        <end position="220"/>
    </location>
</feature>
<evidence type="ECO:0000256" key="1">
    <source>
        <dbReference type="SAM" id="Phobius"/>
    </source>
</evidence>
<keyword evidence="1" id="KW-0812">Transmembrane</keyword>
<keyword evidence="1" id="KW-0472">Membrane</keyword>
<feature type="transmembrane region" description="Helical" evidence="1">
    <location>
        <begin position="20"/>
        <end position="44"/>
    </location>
</feature>
<name>A0A5C4L7V7_9HYPH</name>
<dbReference type="Proteomes" id="UP000305267">
    <property type="component" value="Unassembled WGS sequence"/>
</dbReference>
<evidence type="ECO:0000313" key="2">
    <source>
        <dbReference type="EMBL" id="TNC08161.1"/>
    </source>
</evidence>
<gene>
    <name evidence="2" type="ORF">FF100_30065</name>
</gene>
<organism evidence="2 3">
    <name type="scientific">Methylobacterium terricola</name>
    <dbReference type="NCBI Taxonomy" id="2583531"/>
    <lineage>
        <taxon>Bacteria</taxon>
        <taxon>Pseudomonadati</taxon>
        <taxon>Pseudomonadota</taxon>
        <taxon>Alphaproteobacteria</taxon>
        <taxon>Hyphomicrobiales</taxon>
        <taxon>Methylobacteriaceae</taxon>
        <taxon>Methylobacterium</taxon>
    </lineage>
</organism>
<dbReference type="OrthoDB" id="6307929at2"/>
<proteinExistence type="predicted"/>
<dbReference type="Pfam" id="PF03929">
    <property type="entry name" value="PepSY_TM"/>
    <property type="match status" value="1"/>
</dbReference>
<dbReference type="PANTHER" id="PTHR34219">
    <property type="entry name" value="IRON-REGULATED INNER MEMBRANE PROTEIN-RELATED"/>
    <property type="match status" value="1"/>
</dbReference>
<evidence type="ECO:0000313" key="3">
    <source>
        <dbReference type="Proteomes" id="UP000305267"/>
    </source>
</evidence>
<dbReference type="EMBL" id="VDDA01000026">
    <property type="protein sequence ID" value="TNC08161.1"/>
    <property type="molecule type" value="Genomic_DNA"/>
</dbReference>
<reference evidence="2 3" key="1">
    <citation type="submission" date="2019-06" db="EMBL/GenBank/DDBJ databases">
        <title>Genome of Methylobacterium sp. 17Sr1-39.</title>
        <authorList>
            <person name="Seo T."/>
        </authorList>
    </citation>
    <scope>NUCLEOTIDE SEQUENCE [LARGE SCALE GENOMIC DNA]</scope>
    <source>
        <strain evidence="2 3">17Sr1-39</strain>
    </source>
</reference>
<dbReference type="InterPro" id="IPR005625">
    <property type="entry name" value="PepSY-ass_TM"/>
</dbReference>
<protein>
    <submittedName>
        <fullName evidence="2">PepSY domain-containing protein</fullName>
    </submittedName>
</protein>
<dbReference type="RefSeq" id="WP_139039615.1">
    <property type="nucleotide sequence ID" value="NZ_VDDA01000026.1"/>
</dbReference>
<comment type="caution">
    <text evidence="2">The sequence shown here is derived from an EMBL/GenBank/DDBJ whole genome shotgun (WGS) entry which is preliminary data.</text>
</comment>
<feature type="transmembrane region" description="Helical" evidence="1">
    <location>
        <begin position="154"/>
        <end position="175"/>
    </location>
</feature>
<keyword evidence="3" id="KW-1185">Reference proteome</keyword>
<accession>A0A5C4L7V7</accession>
<keyword evidence="1" id="KW-1133">Transmembrane helix</keyword>
<sequence>MTIRLRRPQSGPRRRLWSRIHTWSSVVSTAFMLMLCLTGLPLIFYHELDEAFGTAPELPVLAAGTPHLPLDRLVETAQTLRPKEAPQFLLIDRDEPDLVFVSLSRDLRTSPPESLFAMDWRVARVVQEPKLRPSPIAWLLKLHVDMFLGLGGKLFLGLIGVLFALAIVSGVILYGPAMRKLPYGTVRRDRTRRIYWLDWHNLVGVTTLGWAMLVAGTGTVNTWADLMLKLWQRDQLAAMTAHDRSLPATGRRIPVADAAAVALATTPGKTLRFIAYPGTAVSSDRHYAVFLAGATPLTGRLLDIVLVNAQTGRIAAHAAMPWYAQAVFLSQPLHFGNYGGLPLKLLWAVLDLATIVVIVTGLYLWVGRHVTSRHHFRLKTPVDANGRSEGAQ</sequence>